<name>A0A2C9WJY6_MANES</name>
<evidence type="ECO:0000256" key="5">
    <source>
        <dbReference type="ARBA" id="ARBA00023163"/>
    </source>
</evidence>
<feature type="domain" description="Zinc finger PHD-type" evidence="6">
    <location>
        <begin position="610"/>
        <end position="656"/>
    </location>
</feature>
<dbReference type="InterPro" id="IPR057765">
    <property type="entry name" value="MS1-like_ubiquitin"/>
</dbReference>
<comment type="caution">
    <text evidence="7">The sequence shown here is derived from an EMBL/GenBank/DDBJ whole genome shotgun (WGS) entry which is preliminary data.</text>
</comment>
<evidence type="ECO:0000313" key="7">
    <source>
        <dbReference type="EMBL" id="OAY60550.1"/>
    </source>
</evidence>
<protein>
    <recommendedName>
        <fullName evidence="6">Zinc finger PHD-type domain-containing protein</fullName>
    </recommendedName>
</protein>
<keyword evidence="4" id="KW-0805">Transcription regulation</keyword>
<accession>A0A2C9WJY6</accession>
<dbReference type="InterPro" id="IPR001965">
    <property type="entry name" value="Znf_PHD"/>
</dbReference>
<evidence type="ECO:0000256" key="1">
    <source>
        <dbReference type="ARBA" id="ARBA00022723"/>
    </source>
</evidence>
<dbReference type="Pfam" id="PF25874">
    <property type="entry name" value="WHD_plant_repro"/>
    <property type="match status" value="1"/>
</dbReference>
<dbReference type="Proteomes" id="UP000091857">
    <property type="component" value="Chromosome 1"/>
</dbReference>
<evidence type="ECO:0000256" key="3">
    <source>
        <dbReference type="ARBA" id="ARBA00022833"/>
    </source>
</evidence>
<dbReference type="Gramene" id="Manes.01G121000.1.v8.1">
    <property type="protein sequence ID" value="Manes.01G121000.1.v8.1.CDS"/>
    <property type="gene ID" value="Manes.01G121000.v8.1"/>
</dbReference>
<dbReference type="InterPro" id="IPR019786">
    <property type="entry name" value="Zinc_finger_PHD-type_CS"/>
</dbReference>
<dbReference type="EMBL" id="CM004387">
    <property type="protein sequence ID" value="OAY60550.1"/>
    <property type="molecule type" value="Genomic_DNA"/>
</dbReference>
<evidence type="ECO:0000313" key="8">
    <source>
        <dbReference type="Proteomes" id="UP000091857"/>
    </source>
</evidence>
<dbReference type="SUPFAM" id="SSF57903">
    <property type="entry name" value="FYVE/PHD zinc finger"/>
    <property type="match status" value="1"/>
</dbReference>
<dbReference type="OrthoDB" id="436852at2759"/>
<proteinExistence type="predicted"/>
<dbReference type="STRING" id="3983.A0A2C9WJY6"/>
<dbReference type="InterPro" id="IPR013083">
    <property type="entry name" value="Znf_RING/FYVE/PHD"/>
</dbReference>
<keyword evidence="3" id="KW-0862">Zinc</keyword>
<reference evidence="8" key="1">
    <citation type="journal article" date="2016" name="Nat. Biotechnol.">
        <title>Sequencing wild and cultivated cassava and related species reveals extensive interspecific hybridization and genetic diversity.</title>
        <authorList>
            <person name="Bredeson J.V."/>
            <person name="Lyons J.B."/>
            <person name="Prochnik S.E."/>
            <person name="Wu G.A."/>
            <person name="Ha C.M."/>
            <person name="Edsinger-Gonzales E."/>
            <person name="Grimwood J."/>
            <person name="Schmutz J."/>
            <person name="Rabbi I.Y."/>
            <person name="Egesi C."/>
            <person name="Nauluvula P."/>
            <person name="Lebot V."/>
            <person name="Ndunguru J."/>
            <person name="Mkamilo G."/>
            <person name="Bart R.S."/>
            <person name="Setter T.L."/>
            <person name="Gleadow R.M."/>
            <person name="Kulakow P."/>
            <person name="Ferguson M.E."/>
            <person name="Rounsley S."/>
            <person name="Rokhsar D.S."/>
        </authorList>
    </citation>
    <scope>NUCLEOTIDE SEQUENCE [LARGE SCALE GENOMIC DNA]</scope>
    <source>
        <strain evidence="8">cv. AM560-2</strain>
    </source>
</reference>
<evidence type="ECO:0000259" key="6">
    <source>
        <dbReference type="SMART" id="SM00249"/>
    </source>
</evidence>
<dbReference type="InterPro" id="IPR011011">
    <property type="entry name" value="Znf_FYVE_PHD"/>
</dbReference>
<evidence type="ECO:0000256" key="4">
    <source>
        <dbReference type="ARBA" id="ARBA00023015"/>
    </source>
</evidence>
<dbReference type="PANTHER" id="PTHR46201">
    <property type="entry name" value="PHD FINGER PROTEIN MALE MEIOCYTE DEATH 1-RELATED"/>
    <property type="match status" value="1"/>
</dbReference>
<dbReference type="CDD" id="cd15556">
    <property type="entry name" value="PHD_MMD1_like"/>
    <property type="match status" value="1"/>
</dbReference>
<dbReference type="Gene3D" id="3.30.40.10">
    <property type="entry name" value="Zinc/RING finger domain, C3HC4 (zinc finger)"/>
    <property type="match status" value="1"/>
</dbReference>
<dbReference type="InterPro" id="IPR058054">
    <property type="entry name" value="Znf_MS1-like"/>
</dbReference>
<dbReference type="SMART" id="SM00249">
    <property type="entry name" value="PHD"/>
    <property type="match status" value="1"/>
</dbReference>
<organism evidence="7 8">
    <name type="scientific">Manihot esculenta</name>
    <name type="common">Cassava</name>
    <name type="synonym">Jatropha manihot</name>
    <dbReference type="NCBI Taxonomy" id="3983"/>
    <lineage>
        <taxon>Eukaryota</taxon>
        <taxon>Viridiplantae</taxon>
        <taxon>Streptophyta</taxon>
        <taxon>Embryophyta</taxon>
        <taxon>Tracheophyta</taxon>
        <taxon>Spermatophyta</taxon>
        <taxon>Magnoliopsida</taxon>
        <taxon>eudicotyledons</taxon>
        <taxon>Gunneridae</taxon>
        <taxon>Pentapetalae</taxon>
        <taxon>rosids</taxon>
        <taxon>fabids</taxon>
        <taxon>Malpighiales</taxon>
        <taxon>Euphorbiaceae</taxon>
        <taxon>Crotonoideae</taxon>
        <taxon>Manihoteae</taxon>
        <taxon>Manihot</taxon>
    </lineage>
</organism>
<dbReference type="PROSITE" id="PS01359">
    <property type="entry name" value="ZF_PHD_1"/>
    <property type="match status" value="1"/>
</dbReference>
<keyword evidence="2" id="KW-0863">Zinc-finger</keyword>
<dbReference type="PANTHER" id="PTHR46201:SF9">
    <property type="entry name" value="PHD FINGER PROTEIN MALE MEIOCYTE DEATH 1"/>
    <property type="match status" value="1"/>
</dbReference>
<dbReference type="InterPro" id="IPR019787">
    <property type="entry name" value="Znf_PHD-finger"/>
</dbReference>
<gene>
    <name evidence="7" type="ORF">MANES_01G121000v8</name>
</gene>
<dbReference type="OMA" id="RCSGWSH"/>
<dbReference type="AlphaFoldDB" id="A0A2C9WJY6"/>
<keyword evidence="5" id="KW-0804">Transcription</keyword>
<dbReference type="GO" id="GO:0008270">
    <property type="term" value="F:zinc ion binding"/>
    <property type="evidence" value="ECO:0007669"/>
    <property type="project" value="UniProtKB-KW"/>
</dbReference>
<keyword evidence="8" id="KW-1185">Reference proteome</keyword>
<dbReference type="Pfam" id="PF25565">
    <property type="entry name" value="Ubiquitin_At1g33420"/>
    <property type="match status" value="1"/>
</dbReference>
<dbReference type="Pfam" id="PF00628">
    <property type="entry name" value="PHD"/>
    <property type="match status" value="1"/>
</dbReference>
<sequence length="690" mass="78573">MSLPVLETCRKRKRRPKVYSFHSFGDPGCPMNPTGPFRDNIRLFLQECAEPEDYNVEGMPIWCTLLVIESNNFVVPLYTIEENVHFSPNPFCDHCRCTGWGNNLVSKRKYHVIIPIAGEWSKRLEEGALDLHTHILHGMIHCNGFGHLLCINGIEGGSKFLCGREIMDLWDRLCANLRARKVSVEDVSKKRSMDLRLLYGVAYGHPWYGRWGYKFCRGSFGVTKHNYNRAIEILSSLELDKIIQDFKNSDQCKEMKQIIHYYRDLSETLLMTFKDLLRFMLTVKSCPCAQRKRSMAPTASPSISKYLTRVASQKKPLMKEKCIRYRKFSSLVGTLDSRWPTRRLEYAAEVIVNTLKEKKADKLSKGGMSRQDVRDAARMHIGDTGLLDYVLKSMNNVIVGTHVVRRAVNPTTKILEYSIDELNGGVRPVRVTEPEADVVPEPLPVLPLIPGADLYGDMAYLYTKVLLNYPESEVIELASQTVLDSKHFVKEWPFDDEEDQLLRFICQVMPNMIDLEANFNRELPPGEIVVLPLHATVAELKQAATSALRDSYCILEKFVVTEIERMEELDDWELLFGAVESGADLFMRGDGMDLNTELRYEGGPDNWKVRCECGAQDDDGERMVACDICEVWQHTRCNGIEDSGTVPPLFICAGCCDSLGHSRGESQEELENSDDLLMIPATEYVAQFLE</sequence>
<dbReference type="InterPro" id="IPR059080">
    <property type="entry name" value="WHD_PTC1"/>
</dbReference>
<keyword evidence="1" id="KW-0479">Metal-binding</keyword>
<evidence type="ECO:0000256" key="2">
    <source>
        <dbReference type="ARBA" id="ARBA00022771"/>
    </source>
</evidence>